<protein>
    <submittedName>
        <fullName evidence="1">Uncharacterized protein</fullName>
    </submittedName>
</protein>
<dbReference type="EMBL" id="BTSY01000001">
    <property type="protein sequence ID" value="GMT10195.1"/>
    <property type="molecule type" value="Genomic_DNA"/>
</dbReference>
<dbReference type="Proteomes" id="UP001432322">
    <property type="component" value="Unassembled WGS sequence"/>
</dbReference>
<keyword evidence="2" id="KW-1185">Reference proteome</keyword>
<evidence type="ECO:0000313" key="1">
    <source>
        <dbReference type="EMBL" id="GMT10195.1"/>
    </source>
</evidence>
<sequence>MSVWKKMSPTLQEEYGEEYRQKIVNNWNAALDRIGSTNINYVVDNYFHAITARFPRLRYQCGWDAILIWSPASYMPTPIQDWFLNLFVRGKRPIPAIIEKGGLCEKKTN</sequence>
<proteinExistence type="predicted"/>
<comment type="caution">
    <text evidence="1">The sequence shown here is derived from an EMBL/GenBank/DDBJ whole genome shotgun (WGS) entry which is preliminary data.</text>
</comment>
<dbReference type="GO" id="GO:0008202">
    <property type="term" value="P:steroid metabolic process"/>
    <property type="evidence" value="ECO:0007669"/>
    <property type="project" value="TreeGrafter"/>
</dbReference>
<dbReference type="GO" id="GO:0016491">
    <property type="term" value="F:oxidoreductase activity"/>
    <property type="evidence" value="ECO:0007669"/>
    <property type="project" value="TreeGrafter"/>
</dbReference>
<gene>
    <name evidence="1" type="ORF">PFISCL1PPCAC_1492</name>
</gene>
<dbReference type="AlphaFoldDB" id="A0AAV5UVM5"/>
<accession>A0AAV5UVM5</accession>
<name>A0AAV5UVM5_9BILA</name>
<dbReference type="PANTHER" id="PTHR43313">
    <property type="entry name" value="SHORT-CHAIN DEHYDROGENASE/REDUCTASE FAMILY 9C"/>
    <property type="match status" value="1"/>
</dbReference>
<evidence type="ECO:0000313" key="2">
    <source>
        <dbReference type="Proteomes" id="UP001432322"/>
    </source>
</evidence>
<organism evidence="1 2">
    <name type="scientific">Pristionchus fissidentatus</name>
    <dbReference type="NCBI Taxonomy" id="1538716"/>
    <lineage>
        <taxon>Eukaryota</taxon>
        <taxon>Metazoa</taxon>
        <taxon>Ecdysozoa</taxon>
        <taxon>Nematoda</taxon>
        <taxon>Chromadorea</taxon>
        <taxon>Rhabditida</taxon>
        <taxon>Rhabditina</taxon>
        <taxon>Diplogasteromorpha</taxon>
        <taxon>Diplogasteroidea</taxon>
        <taxon>Neodiplogasteridae</taxon>
        <taxon>Pristionchus</taxon>
    </lineage>
</organism>
<dbReference type="PANTHER" id="PTHR43313:SF34">
    <property type="entry name" value="RETINOL DEHYDROGENASE 7"/>
    <property type="match status" value="1"/>
</dbReference>
<reference evidence="1" key="1">
    <citation type="submission" date="2023-10" db="EMBL/GenBank/DDBJ databases">
        <title>Genome assembly of Pristionchus species.</title>
        <authorList>
            <person name="Yoshida K."/>
            <person name="Sommer R.J."/>
        </authorList>
    </citation>
    <scope>NUCLEOTIDE SEQUENCE</scope>
    <source>
        <strain evidence="1">RS5133</strain>
    </source>
</reference>